<reference evidence="1" key="1">
    <citation type="submission" date="2021-04" db="EMBL/GenBank/DDBJ databases">
        <title>First draft genome resource for Brassicaceae pathogens Fusarium oxysporum f. sp. raphani and Fusarium oxysporum f. sp. rapae.</title>
        <authorList>
            <person name="Asai S."/>
        </authorList>
    </citation>
    <scope>NUCLEOTIDE SEQUENCE</scope>
    <source>
        <strain evidence="1">Tf1208</strain>
    </source>
</reference>
<organism evidence="1 2">
    <name type="scientific">Fusarium oxysporum f. sp. rapae</name>
    <dbReference type="NCBI Taxonomy" id="485398"/>
    <lineage>
        <taxon>Eukaryota</taxon>
        <taxon>Fungi</taxon>
        <taxon>Dikarya</taxon>
        <taxon>Ascomycota</taxon>
        <taxon>Pezizomycotina</taxon>
        <taxon>Sordariomycetes</taxon>
        <taxon>Hypocreomycetidae</taxon>
        <taxon>Hypocreales</taxon>
        <taxon>Nectriaceae</taxon>
        <taxon>Fusarium</taxon>
        <taxon>Fusarium oxysporum species complex</taxon>
    </lineage>
</organism>
<dbReference type="Proteomes" id="UP000694050">
    <property type="component" value="Unassembled WGS sequence"/>
</dbReference>
<accession>A0A8J5NT91</accession>
<dbReference type="AlphaFoldDB" id="A0A8J5NT91"/>
<protein>
    <submittedName>
        <fullName evidence="1">Uncharacterized protein</fullName>
    </submittedName>
</protein>
<evidence type="ECO:0000313" key="1">
    <source>
        <dbReference type="EMBL" id="KAG7406392.1"/>
    </source>
</evidence>
<dbReference type="EMBL" id="JAELUQ010000011">
    <property type="protein sequence ID" value="KAG7406392.1"/>
    <property type="molecule type" value="Genomic_DNA"/>
</dbReference>
<comment type="caution">
    <text evidence="1">The sequence shown here is derived from an EMBL/GenBank/DDBJ whole genome shotgun (WGS) entry which is preliminary data.</text>
</comment>
<gene>
    <name evidence="1" type="ORF">Forpe1208_v014046</name>
</gene>
<name>A0A8J5NT91_FUSOX</name>
<proteinExistence type="predicted"/>
<sequence>MISNRGSDFGISVRKAFESDNLQAIIGFFSQGLLTPATIVTFTEYDAEHEASLLGLSMAFLCPNILTFLKSQINHNEQRNHLGLNRVFYPNSDEAFSCIIEYIHIRKRMMTPAEFTRVLTGVEGPLRVKACVEDCRQHFLYDWDRFDDEVIREITGSFTITDHMTNSELEDWASLLRNVIARGYDVFSNFGFYRLTGSLMTILSSIREADDAWYCACLCVDMLERAQMDVSIYLELAKEEIPLDQGSSTIQDDSIFTIVIAWDEYDPGNETSLLGLAALTKSQSILRFLATQTFDLSNRSHIGSARYLYAFNGEDGPRCVLEYINIRQDFILASEFHMILRGTVDPYNAQICVEACKPHLSRIMLGFNTAVWRYAMKQFKHDSTVNIEGWAGLVADCVSRGLDIHQQLRCDTELSALKDILFYNWDTDEILENVHRWIDILEEAGINVKEYLLVETECCFATWHDTPYWNNKKVGSSNYRRTLFIKESKGRQFPFWALSIQDECPVRELLMEHQHFAIPLTLYQGGSTQAYIAQHEAWKEQQTLRVPDGSDRHRKGWPF</sequence>
<evidence type="ECO:0000313" key="2">
    <source>
        <dbReference type="Proteomes" id="UP000694050"/>
    </source>
</evidence>